<dbReference type="Proteomes" id="UP001190700">
    <property type="component" value="Unassembled WGS sequence"/>
</dbReference>
<proteinExistence type="predicted"/>
<accession>A0AAE0BD31</accession>
<organism evidence="1 2">
    <name type="scientific">Cymbomonas tetramitiformis</name>
    <dbReference type="NCBI Taxonomy" id="36881"/>
    <lineage>
        <taxon>Eukaryota</taxon>
        <taxon>Viridiplantae</taxon>
        <taxon>Chlorophyta</taxon>
        <taxon>Pyramimonadophyceae</taxon>
        <taxon>Pyramimonadales</taxon>
        <taxon>Pyramimonadaceae</taxon>
        <taxon>Cymbomonas</taxon>
    </lineage>
</organism>
<comment type="caution">
    <text evidence="1">The sequence shown here is derived from an EMBL/GenBank/DDBJ whole genome shotgun (WGS) entry which is preliminary data.</text>
</comment>
<reference evidence="1 2" key="1">
    <citation type="journal article" date="2015" name="Genome Biol. Evol.">
        <title>Comparative Genomics of a Bacterivorous Green Alga Reveals Evolutionary Causalities and Consequences of Phago-Mixotrophic Mode of Nutrition.</title>
        <authorList>
            <person name="Burns J.A."/>
            <person name="Paasch A."/>
            <person name="Narechania A."/>
            <person name="Kim E."/>
        </authorList>
    </citation>
    <scope>NUCLEOTIDE SEQUENCE [LARGE SCALE GENOMIC DNA]</scope>
    <source>
        <strain evidence="1 2">PLY_AMNH</strain>
    </source>
</reference>
<evidence type="ECO:0000313" key="2">
    <source>
        <dbReference type="Proteomes" id="UP001190700"/>
    </source>
</evidence>
<dbReference type="EMBL" id="LGRX02035704">
    <property type="protein sequence ID" value="KAK3233464.1"/>
    <property type="molecule type" value="Genomic_DNA"/>
</dbReference>
<dbReference type="AlphaFoldDB" id="A0AAE0BD31"/>
<name>A0AAE0BD31_9CHLO</name>
<sequence length="68" mass="8253">MASSDHQKFIAQYEAFYVEWWQYYYEYAGKDMPTDHADFRLEPRDDPTGTFAKFSPDTYVCPKVERRR</sequence>
<protein>
    <submittedName>
        <fullName evidence="1">Uncharacterized protein</fullName>
    </submittedName>
</protein>
<evidence type="ECO:0000313" key="1">
    <source>
        <dbReference type="EMBL" id="KAK3233464.1"/>
    </source>
</evidence>
<gene>
    <name evidence="1" type="ORF">CYMTET_56244</name>
</gene>
<keyword evidence="2" id="KW-1185">Reference proteome</keyword>